<evidence type="ECO:0000313" key="3">
    <source>
        <dbReference type="Proteomes" id="UP000177953"/>
    </source>
</evidence>
<sequence length="184" mass="20146">MVAAAVFVFWGMLYPKFTEMQKMRDEIKNQEQEKVKVRSGVEDINEKIAAYEQLSSQDLEFLDKALPKNVDLANLYVHINSMLVSSGLSVRDIGIEEGAPANSGGEGEASESESAVESSSELSYHIVPISISATGSYESFKEFVLKTENTLRIMDVRSSSFVADGGSSVSSFSFEIGAAVYYKP</sequence>
<proteinExistence type="predicted"/>
<name>A0A1F6MED3_9BACT</name>
<evidence type="ECO:0000313" key="2">
    <source>
        <dbReference type="EMBL" id="OGH69833.1"/>
    </source>
</evidence>
<reference evidence="2 3" key="1">
    <citation type="journal article" date="2016" name="Nat. Commun.">
        <title>Thousands of microbial genomes shed light on interconnected biogeochemical processes in an aquifer system.</title>
        <authorList>
            <person name="Anantharaman K."/>
            <person name="Brown C.T."/>
            <person name="Hug L.A."/>
            <person name="Sharon I."/>
            <person name="Castelle C.J."/>
            <person name="Probst A.J."/>
            <person name="Thomas B.C."/>
            <person name="Singh A."/>
            <person name="Wilkins M.J."/>
            <person name="Karaoz U."/>
            <person name="Brodie E.L."/>
            <person name="Williams K.H."/>
            <person name="Hubbard S.S."/>
            <person name="Banfield J.F."/>
        </authorList>
    </citation>
    <scope>NUCLEOTIDE SEQUENCE [LARGE SCALE GENOMIC DNA]</scope>
</reference>
<dbReference type="EMBL" id="MFPU01000021">
    <property type="protein sequence ID" value="OGH69833.1"/>
    <property type="molecule type" value="Genomic_DNA"/>
</dbReference>
<dbReference type="Proteomes" id="UP000177953">
    <property type="component" value="Unassembled WGS sequence"/>
</dbReference>
<dbReference type="Gene3D" id="3.30.70.60">
    <property type="match status" value="1"/>
</dbReference>
<evidence type="ECO:0008006" key="4">
    <source>
        <dbReference type="Google" id="ProtNLM"/>
    </source>
</evidence>
<protein>
    <recommendedName>
        <fullName evidence="4">Pilus assembly protein PilO</fullName>
    </recommendedName>
</protein>
<feature type="coiled-coil region" evidence="1">
    <location>
        <begin position="20"/>
        <end position="47"/>
    </location>
</feature>
<dbReference type="AlphaFoldDB" id="A0A1F6MED3"/>
<evidence type="ECO:0000256" key="1">
    <source>
        <dbReference type="SAM" id="Coils"/>
    </source>
</evidence>
<comment type="caution">
    <text evidence="2">The sequence shown here is derived from an EMBL/GenBank/DDBJ whole genome shotgun (WGS) entry which is preliminary data.</text>
</comment>
<organism evidence="2 3">
    <name type="scientific">Candidatus Magasanikbacteria bacterium RIFCSPHIGHO2_01_FULL_47_8</name>
    <dbReference type="NCBI Taxonomy" id="1798673"/>
    <lineage>
        <taxon>Bacteria</taxon>
        <taxon>Candidatus Magasanikiibacteriota</taxon>
    </lineage>
</organism>
<keyword evidence="1" id="KW-0175">Coiled coil</keyword>
<dbReference type="InterPro" id="IPR014717">
    <property type="entry name" value="Transl_elong_EF1B/ribsomal_bS6"/>
</dbReference>
<gene>
    <name evidence="2" type="ORF">A2754_02210</name>
</gene>
<accession>A0A1F6MED3</accession>